<accession>A0AAU9FFT3</accession>
<dbReference type="AlphaFoldDB" id="A0AAU9FFT3"/>
<dbReference type="EMBL" id="AP029264">
    <property type="protein sequence ID" value="BFF94568.1"/>
    <property type="molecule type" value="Genomic_DNA"/>
</dbReference>
<protein>
    <recommendedName>
        <fullName evidence="3">Secreted protein</fullName>
    </recommendedName>
</protein>
<gene>
    <name evidence="1" type="ORF">DMAD_12168</name>
</gene>
<evidence type="ECO:0000313" key="1">
    <source>
        <dbReference type="EMBL" id="BFF94568.1"/>
    </source>
</evidence>
<dbReference type="Proteomes" id="UP001500889">
    <property type="component" value="Chromosome U"/>
</dbReference>
<organism evidence="1 2">
    <name type="scientific">Drosophila madeirensis</name>
    <name type="common">Fruit fly</name>
    <dbReference type="NCBI Taxonomy" id="30013"/>
    <lineage>
        <taxon>Eukaryota</taxon>
        <taxon>Metazoa</taxon>
        <taxon>Ecdysozoa</taxon>
        <taxon>Arthropoda</taxon>
        <taxon>Hexapoda</taxon>
        <taxon>Insecta</taxon>
        <taxon>Pterygota</taxon>
        <taxon>Neoptera</taxon>
        <taxon>Endopterygota</taxon>
        <taxon>Diptera</taxon>
        <taxon>Brachycera</taxon>
        <taxon>Muscomorpha</taxon>
        <taxon>Ephydroidea</taxon>
        <taxon>Drosophilidae</taxon>
        <taxon>Drosophila</taxon>
        <taxon>Sophophora</taxon>
    </lineage>
</organism>
<sequence length="123" mass="13626">MNAFIVFAQRLLSTLGTLHRHPKGENRITPNADIAELICTLTRSQRPGLWHDGMARHALVCATGRNCNVSQVQVQLPGAADGNDDVNESTKHHWSFHVTLSPHYSPLCGRHPSQSMQIPKKAE</sequence>
<evidence type="ECO:0008006" key="3">
    <source>
        <dbReference type="Google" id="ProtNLM"/>
    </source>
</evidence>
<keyword evidence="2" id="KW-1185">Reference proteome</keyword>
<proteinExistence type="predicted"/>
<evidence type="ECO:0000313" key="2">
    <source>
        <dbReference type="Proteomes" id="UP001500889"/>
    </source>
</evidence>
<reference evidence="1 2" key="1">
    <citation type="submission" date="2024-02" db="EMBL/GenBank/DDBJ databases">
        <title>A chromosome-level genome assembly of Drosophila madeirensis, a fruit fly species endemic to Madeira island.</title>
        <authorList>
            <person name="Tomihara K."/>
            <person name="Llopart A."/>
            <person name="Yamamoto D."/>
        </authorList>
    </citation>
    <scope>NUCLEOTIDE SEQUENCE [LARGE SCALE GENOMIC DNA]</scope>
    <source>
        <strain evidence="1 2">RF1</strain>
    </source>
</reference>
<name>A0AAU9FFT3_DROMD</name>